<evidence type="ECO:0000259" key="2">
    <source>
        <dbReference type="Pfam" id="PF24800"/>
    </source>
</evidence>
<evidence type="ECO:0000313" key="3">
    <source>
        <dbReference type="EMBL" id="KIX97002.1"/>
    </source>
</evidence>
<accession>A0A0D2JU30</accession>
<evidence type="ECO:0000313" key="4">
    <source>
        <dbReference type="Proteomes" id="UP000053411"/>
    </source>
</evidence>
<feature type="transmembrane region" description="Helical" evidence="1">
    <location>
        <begin position="6"/>
        <end position="25"/>
    </location>
</feature>
<dbReference type="PANTHER" id="PTHR42109:SF2">
    <property type="entry name" value="INTEGRAL MEMBRANE PROTEIN"/>
    <property type="match status" value="1"/>
</dbReference>
<dbReference type="Pfam" id="PF24800">
    <property type="entry name" value="DUF7702"/>
    <property type="match status" value="1"/>
</dbReference>
<dbReference type="AlphaFoldDB" id="A0A0D2JU30"/>
<dbReference type="RefSeq" id="XP_016631125.1">
    <property type="nucleotide sequence ID" value="XM_016777615.1"/>
</dbReference>
<keyword evidence="4" id="KW-1185">Reference proteome</keyword>
<evidence type="ECO:0000256" key="1">
    <source>
        <dbReference type="SAM" id="Phobius"/>
    </source>
</evidence>
<dbReference type="InterPro" id="IPR056119">
    <property type="entry name" value="DUF7702"/>
</dbReference>
<protein>
    <recommendedName>
        <fullName evidence="2">DUF7702 domain-containing protein</fullName>
    </recommendedName>
</protein>
<feature type="transmembrane region" description="Helical" evidence="1">
    <location>
        <begin position="228"/>
        <end position="255"/>
    </location>
</feature>
<keyword evidence="1" id="KW-0472">Membrane</keyword>
<proteinExistence type="predicted"/>
<name>A0A0D2JU30_9EURO</name>
<feature type="transmembrane region" description="Helical" evidence="1">
    <location>
        <begin position="66"/>
        <end position="91"/>
    </location>
</feature>
<dbReference type="EMBL" id="KN848075">
    <property type="protein sequence ID" value="KIX97002.1"/>
    <property type="molecule type" value="Genomic_DNA"/>
</dbReference>
<keyword evidence="1" id="KW-1133">Transmembrane helix</keyword>
<gene>
    <name evidence="3" type="ORF">Z520_07116</name>
</gene>
<dbReference type="PANTHER" id="PTHR42109">
    <property type="entry name" value="UNPLACED GENOMIC SCAFFOLD UM_SCAF_CONTIG_1.265, WHOLE GENOME SHOTGUN SEQUENCE"/>
    <property type="match status" value="1"/>
</dbReference>
<organism evidence="3 4">
    <name type="scientific">Fonsecaea multimorphosa CBS 102226</name>
    <dbReference type="NCBI Taxonomy" id="1442371"/>
    <lineage>
        <taxon>Eukaryota</taxon>
        <taxon>Fungi</taxon>
        <taxon>Dikarya</taxon>
        <taxon>Ascomycota</taxon>
        <taxon>Pezizomycotina</taxon>
        <taxon>Eurotiomycetes</taxon>
        <taxon>Chaetothyriomycetidae</taxon>
        <taxon>Chaetothyriales</taxon>
        <taxon>Herpotrichiellaceae</taxon>
        <taxon>Fonsecaea</taxon>
    </lineage>
</organism>
<feature type="transmembrane region" description="Helical" evidence="1">
    <location>
        <begin position="183"/>
        <end position="201"/>
    </location>
</feature>
<sequence length="283" mass="30934">MLDSHGKLSIVEIAVYTPTAFFCLFNTIRYGFRRDAGWIYLLLFCIIKLTGAGMNIDIELGKKENLVTTATILNTIALSPLLSATLSFVNGGASKTSNEVRKSWSNSSLPRLLKPVHLLIVVALVLSISGSLDRTKTDQNDLNTGATLLKLATLLFFIVWAILCLCSLIFWSTRSQYVPMQRTLLAAVLLALPFLLVRIIYSGLNAINLNTSKSTGHTGKFNPVTGSWALYLVLGLGPEVIVVALYTTAGVLNYFKTKRGDRKGDYTGLELGHTMVTTQALGR</sequence>
<feature type="transmembrane region" description="Helical" evidence="1">
    <location>
        <begin position="152"/>
        <end position="171"/>
    </location>
</feature>
<keyword evidence="1" id="KW-0812">Transmembrane</keyword>
<feature type="domain" description="DUF7702" evidence="2">
    <location>
        <begin position="2"/>
        <end position="251"/>
    </location>
</feature>
<feature type="transmembrane region" description="Helical" evidence="1">
    <location>
        <begin position="37"/>
        <end position="54"/>
    </location>
</feature>
<dbReference type="GeneID" id="27712862"/>
<reference evidence="3 4" key="1">
    <citation type="submission" date="2015-01" db="EMBL/GenBank/DDBJ databases">
        <title>The Genome Sequence of Fonsecaea multimorphosa CBS 102226.</title>
        <authorList>
            <consortium name="The Broad Institute Genomics Platform"/>
            <person name="Cuomo C."/>
            <person name="de Hoog S."/>
            <person name="Gorbushina A."/>
            <person name="Stielow B."/>
            <person name="Teixiera M."/>
            <person name="Abouelleil A."/>
            <person name="Chapman S.B."/>
            <person name="Priest M."/>
            <person name="Young S.K."/>
            <person name="Wortman J."/>
            <person name="Nusbaum C."/>
            <person name="Birren B."/>
        </authorList>
    </citation>
    <scope>NUCLEOTIDE SEQUENCE [LARGE SCALE GENOMIC DNA]</scope>
    <source>
        <strain evidence="3 4">CBS 102226</strain>
    </source>
</reference>
<dbReference type="VEuPathDB" id="FungiDB:Z520_07116"/>
<dbReference type="STRING" id="1442371.A0A0D2JU30"/>
<feature type="transmembrane region" description="Helical" evidence="1">
    <location>
        <begin position="112"/>
        <end position="132"/>
    </location>
</feature>
<dbReference type="Proteomes" id="UP000053411">
    <property type="component" value="Unassembled WGS sequence"/>
</dbReference>
<dbReference type="OrthoDB" id="2560628at2759"/>